<dbReference type="Pfam" id="PF00213">
    <property type="entry name" value="OSCP"/>
    <property type="match status" value="1"/>
</dbReference>
<keyword evidence="4 7" id="KW-0406">Ion transport</keyword>
<comment type="function">
    <text evidence="7">F(1)F(0) ATP synthase produces ATP from ADP in the presence of a proton or sodium gradient. F-type ATPases consist of two structural domains, F(1) containing the extramembraneous catalytic core and F(0) containing the membrane proton channel, linked together by a central stalk and a peripheral stalk. During catalysis, ATP synthesis in the catalytic domain of F(1) is coupled via a rotary mechanism of the central stalk subunits to proton translocation.</text>
</comment>
<dbReference type="EMBL" id="JAKEVY010000004">
    <property type="protein sequence ID" value="MCF1716237.1"/>
    <property type="molecule type" value="Genomic_DNA"/>
</dbReference>
<organism evidence="8 9">
    <name type="scientific">Flavihumibacter fluminis</name>
    <dbReference type="NCBI Taxonomy" id="2909236"/>
    <lineage>
        <taxon>Bacteria</taxon>
        <taxon>Pseudomonadati</taxon>
        <taxon>Bacteroidota</taxon>
        <taxon>Chitinophagia</taxon>
        <taxon>Chitinophagales</taxon>
        <taxon>Chitinophagaceae</taxon>
        <taxon>Flavihumibacter</taxon>
    </lineage>
</organism>
<keyword evidence="7" id="KW-0139">CF(1)</keyword>
<dbReference type="Gene3D" id="1.10.520.20">
    <property type="entry name" value="N-terminal domain of the delta subunit of the F1F0-ATP synthase"/>
    <property type="match status" value="1"/>
</dbReference>
<evidence type="ECO:0000256" key="5">
    <source>
        <dbReference type="ARBA" id="ARBA00023136"/>
    </source>
</evidence>
<accession>A0ABS9BL27</accession>
<comment type="function">
    <text evidence="7">This protein is part of the stalk that links CF(0) to CF(1). It either transmits conformational changes from CF(0) to CF(1) or is implicated in proton conduction.</text>
</comment>
<evidence type="ECO:0000313" key="8">
    <source>
        <dbReference type="EMBL" id="MCF1716237.1"/>
    </source>
</evidence>
<dbReference type="HAMAP" id="MF_01416">
    <property type="entry name" value="ATP_synth_delta_bact"/>
    <property type="match status" value="1"/>
</dbReference>
<keyword evidence="6 7" id="KW-0066">ATP synthesis</keyword>
<comment type="similarity">
    <text evidence="7">Belongs to the ATPase delta chain family.</text>
</comment>
<sequence>MRNTRVARRYAKALMDIAVETNQVETVKKDVDLLKVATTGELDLVLKSPIIRQDKKQAIFSAIFEGKVSQLTSMFFSLLFEKGREIVLPEILDAFNAAYRKMKGIEILELTTAVAVSDEVKASIVDNFKKMPEYSANTFEVKEKLDESILGGFLAQIGDKLYDASIRNDLQAIKKQFVENMYIQKIR</sequence>
<gene>
    <name evidence="7 8" type="primary">atpH</name>
    <name evidence="8" type="ORF">L0U88_16465</name>
</gene>
<evidence type="ECO:0000256" key="2">
    <source>
        <dbReference type="ARBA" id="ARBA00022448"/>
    </source>
</evidence>
<evidence type="ECO:0000256" key="4">
    <source>
        <dbReference type="ARBA" id="ARBA00023065"/>
    </source>
</evidence>
<evidence type="ECO:0000256" key="3">
    <source>
        <dbReference type="ARBA" id="ARBA00022781"/>
    </source>
</evidence>
<dbReference type="PANTHER" id="PTHR11910">
    <property type="entry name" value="ATP SYNTHASE DELTA CHAIN"/>
    <property type="match status" value="1"/>
</dbReference>
<keyword evidence="3 7" id="KW-0375">Hydrogen ion transport</keyword>
<dbReference type="Proteomes" id="UP001200145">
    <property type="component" value="Unassembled WGS sequence"/>
</dbReference>
<dbReference type="InterPro" id="IPR000711">
    <property type="entry name" value="ATPase_OSCP/dsu"/>
</dbReference>
<comment type="subcellular location">
    <subcellularLocation>
        <location evidence="7">Cell membrane</location>
        <topology evidence="7">Peripheral membrane protein</topology>
    </subcellularLocation>
    <subcellularLocation>
        <location evidence="1">Membrane</location>
    </subcellularLocation>
</comment>
<dbReference type="SUPFAM" id="SSF47928">
    <property type="entry name" value="N-terminal domain of the delta subunit of the F1F0-ATP synthase"/>
    <property type="match status" value="1"/>
</dbReference>
<dbReference type="NCBIfam" id="TIGR01145">
    <property type="entry name" value="ATP_synt_delta"/>
    <property type="match status" value="1"/>
</dbReference>
<proteinExistence type="inferred from homology"/>
<comment type="caution">
    <text evidence="8">The sequence shown here is derived from an EMBL/GenBank/DDBJ whole genome shotgun (WGS) entry which is preliminary data.</text>
</comment>
<evidence type="ECO:0000256" key="1">
    <source>
        <dbReference type="ARBA" id="ARBA00004370"/>
    </source>
</evidence>
<keyword evidence="9" id="KW-1185">Reference proteome</keyword>
<dbReference type="InterPro" id="IPR026015">
    <property type="entry name" value="ATP_synth_OSCP/delta_N_sf"/>
</dbReference>
<dbReference type="RefSeq" id="WP_234867254.1">
    <property type="nucleotide sequence ID" value="NZ_JAKEVY010000004.1"/>
</dbReference>
<evidence type="ECO:0000256" key="6">
    <source>
        <dbReference type="ARBA" id="ARBA00023310"/>
    </source>
</evidence>
<protein>
    <recommendedName>
        <fullName evidence="7">ATP synthase subunit delta</fullName>
    </recommendedName>
    <alternativeName>
        <fullName evidence="7">ATP synthase F(1) sector subunit delta</fullName>
    </alternativeName>
    <alternativeName>
        <fullName evidence="7">F-type ATPase subunit delta</fullName>
        <shortName evidence="7">F-ATPase subunit delta</shortName>
    </alternativeName>
</protein>
<evidence type="ECO:0000256" key="7">
    <source>
        <dbReference type="HAMAP-Rule" id="MF_01416"/>
    </source>
</evidence>
<name>A0ABS9BL27_9BACT</name>
<keyword evidence="5 7" id="KW-0472">Membrane</keyword>
<keyword evidence="7" id="KW-1003">Cell membrane</keyword>
<evidence type="ECO:0000313" key="9">
    <source>
        <dbReference type="Proteomes" id="UP001200145"/>
    </source>
</evidence>
<keyword evidence="2 7" id="KW-0813">Transport</keyword>
<dbReference type="PRINTS" id="PR00125">
    <property type="entry name" value="ATPASEDELTA"/>
</dbReference>
<reference evidence="8 9" key="1">
    <citation type="submission" date="2022-01" db="EMBL/GenBank/DDBJ databases">
        <title>Flavihumibacter sp. nov., isolated from sediment of a river.</title>
        <authorList>
            <person name="Liu H."/>
        </authorList>
    </citation>
    <scope>NUCLEOTIDE SEQUENCE [LARGE SCALE GENOMIC DNA]</scope>
    <source>
        <strain evidence="8 9">RY-1</strain>
    </source>
</reference>